<dbReference type="GO" id="GO:0005737">
    <property type="term" value="C:cytoplasm"/>
    <property type="evidence" value="ECO:0007669"/>
    <property type="project" value="UniProtKB-ARBA"/>
</dbReference>
<dbReference type="RefSeq" id="WP_115955924.1">
    <property type="nucleotide sequence ID" value="NZ_CP028374.1"/>
</dbReference>
<evidence type="ECO:0000256" key="1">
    <source>
        <dbReference type="ARBA" id="ARBA00022980"/>
    </source>
</evidence>
<evidence type="ECO:0000256" key="3">
    <source>
        <dbReference type="HAMAP-Rule" id="MF_00385"/>
    </source>
</evidence>
<dbReference type="InterPro" id="IPR023803">
    <property type="entry name" value="Ribosomal_bS16_dom_sf"/>
</dbReference>
<dbReference type="EMBL" id="CP028374">
    <property type="protein sequence ID" value="AXN02087.1"/>
    <property type="molecule type" value="Genomic_DNA"/>
</dbReference>
<organism evidence="4 5">
    <name type="scientific">Candidatus Purcelliella pentastirinorum</name>
    <dbReference type="NCBI Taxonomy" id="472834"/>
    <lineage>
        <taxon>Bacteria</taxon>
        <taxon>Pseudomonadati</taxon>
        <taxon>Pseudomonadota</taxon>
        <taxon>Gammaproteobacteria</taxon>
        <taxon>Enterobacterales</taxon>
        <taxon>Enterobacteriaceae</taxon>
        <taxon>Candidatus Purcelliella</taxon>
    </lineage>
</organism>
<dbReference type="AlphaFoldDB" id="A0A346DZD2"/>
<evidence type="ECO:0000313" key="4">
    <source>
        <dbReference type="EMBL" id="AXN02087.1"/>
    </source>
</evidence>
<dbReference type="HAMAP" id="MF_00385">
    <property type="entry name" value="Ribosomal_bS16"/>
    <property type="match status" value="1"/>
</dbReference>
<accession>A0A346DZD2</accession>
<dbReference type="SUPFAM" id="SSF54565">
    <property type="entry name" value="Ribosomal protein S16"/>
    <property type="match status" value="1"/>
</dbReference>
<protein>
    <recommendedName>
        <fullName evidence="3">Small ribosomal subunit protein bS16</fullName>
    </recommendedName>
</protein>
<dbReference type="Proteomes" id="UP000256856">
    <property type="component" value="Chromosome"/>
</dbReference>
<dbReference type="InterPro" id="IPR000307">
    <property type="entry name" value="Ribosomal_bS16"/>
</dbReference>
<sequence length="81" mass="9629">MIKIRLALNGAKKKPFYNIIVTDKRNPRNGRFIEKIGFLNSITKNKKKNIKINMERLKYWKKTGAKLSKRLEHSMKKINNK</sequence>
<dbReference type="GO" id="GO:0015935">
    <property type="term" value="C:small ribosomal subunit"/>
    <property type="evidence" value="ECO:0007669"/>
    <property type="project" value="TreeGrafter"/>
</dbReference>
<dbReference type="GO" id="GO:0006412">
    <property type="term" value="P:translation"/>
    <property type="evidence" value="ECO:0007669"/>
    <property type="project" value="UniProtKB-UniRule"/>
</dbReference>
<dbReference type="KEGG" id="ppet:C9I82_111"/>
<gene>
    <name evidence="3" type="primary">rpsP</name>
    <name evidence="4" type="ORF">C9I82_111</name>
</gene>
<dbReference type="GO" id="GO:0003735">
    <property type="term" value="F:structural constituent of ribosome"/>
    <property type="evidence" value="ECO:0007669"/>
    <property type="project" value="InterPro"/>
</dbReference>
<reference evidence="4 5" key="1">
    <citation type="submission" date="2018-03" db="EMBL/GenBank/DDBJ databases">
        <title>A parallel universe: an anciently diverged bacterial symbiosis in a Hawaiian planthopper (Hemiptera: Cixiidae) reveals rearranged nutritional responsibilities.</title>
        <authorList>
            <person name="Bennett G."/>
            <person name="Mao M."/>
        </authorList>
    </citation>
    <scope>NUCLEOTIDE SEQUENCE [LARGE SCALE GENOMIC DNA]</scope>
    <source>
        <strain evidence="4 5">OLIH</strain>
    </source>
</reference>
<dbReference type="PANTHER" id="PTHR12919:SF20">
    <property type="entry name" value="SMALL RIBOSOMAL SUBUNIT PROTEIN BS16M"/>
    <property type="match status" value="1"/>
</dbReference>
<keyword evidence="2 3" id="KW-0687">Ribonucleoprotein</keyword>
<dbReference type="OrthoDB" id="9807878at2"/>
<proteinExistence type="inferred from homology"/>
<dbReference type="Pfam" id="PF00886">
    <property type="entry name" value="Ribosomal_S16"/>
    <property type="match status" value="1"/>
</dbReference>
<dbReference type="PANTHER" id="PTHR12919">
    <property type="entry name" value="30S RIBOSOMAL PROTEIN S16"/>
    <property type="match status" value="1"/>
</dbReference>
<evidence type="ECO:0000256" key="2">
    <source>
        <dbReference type="ARBA" id="ARBA00023274"/>
    </source>
</evidence>
<name>A0A346DZD2_9ENTR</name>
<dbReference type="Gene3D" id="3.30.1320.10">
    <property type="match status" value="1"/>
</dbReference>
<keyword evidence="1 3" id="KW-0689">Ribosomal protein</keyword>
<dbReference type="NCBIfam" id="TIGR00002">
    <property type="entry name" value="S16"/>
    <property type="match status" value="1"/>
</dbReference>
<comment type="similarity">
    <text evidence="3">Belongs to the bacterial ribosomal protein bS16 family.</text>
</comment>
<keyword evidence="5" id="KW-1185">Reference proteome</keyword>
<evidence type="ECO:0000313" key="5">
    <source>
        <dbReference type="Proteomes" id="UP000256856"/>
    </source>
</evidence>